<name>A0A2Z5GBI2_9BACT</name>
<protein>
    <recommendedName>
        <fullName evidence="3">DUF3108 domain-containing protein</fullName>
    </recommendedName>
</protein>
<dbReference type="EMBL" id="CP030842">
    <property type="protein sequence ID" value="AXC16006.1"/>
    <property type="molecule type" value="Genomic_DNA"/>
</dbReference>
<evidence type="ECO:0008006" key="3">
    <source>
        <dbReference type="Google" id="ProtNLM"/>
    </source>
</evidence>
<proteinExistence type="predicted"/>
<dbReference type="RefSeq" id="WP_114211213.1">
    <property type="nucleotide sequence ID" value="NZ_CP030842.1"/>
</dbReference>
<keyword evidence="1" id="KW-0614">Plasmid</keyword>
<sequence>MEGMLIPGPLWRTSARIIVFVMLAYPTRLSGHSISVRIPEGFSHGYLVLRDVKRTIIASGELTQTVRGKRITSRIVYHFRDGSVDDETTVFLQDGSFRLVQDRHTKKGPSFPHPYTATIDATAQQVIIQEGSKPAETKHMDLPNDLSNGLVLTSMRNLPPNTQEVEMPYLAISSKPRIVKLTISTEGEDKFRVGTLFQTTTKYVIKVKLGGVTGAVAPMIGQQPPDFHVWVTRGVVPTVIRVDGPLYEGGPIWSSELASAVW</sequence>
<dbReference type="Proteomes" id="UP000253606">
    <property type="component" value="Plasmid pACPOL2"/>
</dbReference>
<dbReference type="AlphaFoldDB" id="A0A2Z5GBI2"/>
<keyword evidence="2" id="KW-1185">Reference proteome</keyword>
<evidence type="ECO:0000313" key="1">
    <source>
        <dbReference type="EMBL" id="AXC16006.1"/>
    </source>
</evidence>
<gene>
    <name evidence="1" type="ORF">ACPOL_6796</name>
</gene>
<dbReference type="KEGG" id="abas:ACPOL_6796"/>
<organism evidence="1 2">
    <name type="scientific">Acidisarcina polymorpha</name>
    <dbReference type="NCBI Taxonomy" id="2211140"/>
    <lineage>
        <taxon>Bacteria</taxon>
        <taxon>Pseudomonadati</taxon>
        <taxon>Acidobacteriota</taxon>
        <taxon>Terriglobia</taxon>
        <taxon>Terriglobales</taxon>
        <taxon>Acidobacteriaceae</taxon>
        <taxon>Acidisarcina</taxon>
    </lineage>
</organism>
<accession>A0A2Z5GBI2</accession>
<geneLocation type="plasmid" evidence="2">
    <name>pacpol2</name>
</geneLocation>
<reference evidence="1 2" key="1">
    <citation type="journal article" date="2018" name="Front. Microbiol.">
        <title>Hydrolytic Capabilities as a Key to Environmental Success: Chitinolytic and Cellulolytic Acidobacteria From Acidic Sub-arctic Soils and Boreal Peatlands.</title>
        <authorList>
            <person name="Belova S.E."/>
            <person name="Ravin N.V."/>
            <person name="Pankratov T.A."/>
            <person name="Rakitin A.L."/>
            <person name="Ivanova A.A."/>
            <person name="Beletsky A.V."/>
            <person name="Mardanov A.V."/>
            <person name="Sinninghe Damste J.S."/>
            <person name="Dedysh S.N."/>
        </authorList>
    </citation>
    <scope>NUCLEOTIDE SEQUENCE [LARGE SCALE GENOMIC DNA]</scope>
    <source>
        <strain evidence="1 2">SBC82</strain>
        <plasmid evidence="2">pacpol2</plasmid>
    </source>
</reference>
<evidence type="ECO:0000313" key="2">
    <source>
        <dbReference type="Proteomes" id="UP000253606"/>
    </source>
</evidence>
<dbReference type="OrthoDB" id="112289at2"/>